<dbReference type="RefSeq" id="WP_051657166.1">
    <property type="nucleotide sequence ID" value="NZ_FTNE01000003.1"/>
</dbReference>
<evidence type="ECO:0000256" key="8">
    <source>
        <dbReference type="RuleBase" id="RU369079"/>
    </source>
</evidence>
<dbReference type="PANTHER" id="PTHR33362:SF2">
    <property type="entry name" value="TRAP TRANSPORTER LARGE PERMEASE PROTEIN"/>
    <property type="match status" value="1"/>
</dbReference>
<comment type="caution">
    <text evidence="12">The sequence shown here is derived from an EMBL/GenBank/DDBJ whole genome shotgun (WGS) entry which is preliminary data.</text>
</comment>
<dbReference type="OrthoDB" id="7847241at2"/>
<evidence type="ECO:0000259" key="11">
    <source>
        <dbReference type="Pfam" id="PF06808"/>
    </source>
</evidence>
<comment type="function">
    <text evidence="8">Part of the tripartite ATP-independent periplasmic (TRAP) transport system.</text>
</comment>
<dbReference type="NCBIfam" id="TIGR00786">
    <property type="entry name" value="dctM"/>
    <property type="match status" value="1"/>
</dbReference>
<feature type="transmembrane region" description="Helical" evidence="9">
    <location>
        <begin position="506"/>
        <end position="535"/>
    </location>
</feature>
<feature type="transmembrane region" description="Helical" evidence="9">
    <location>
        <begin position="589"/>
        <end position="609"/>
    </location>
</feature>
<keyword evidence="6 9" id="KW-1133">Transmembrane helix</keyword>
<proteinExistence type="predicted"/>
<feature type="transmembrane region" description="Helical" evidence="9">
    <location>
        <begin position="547"/>
        <end position="569"/>
    </location>
</feature>
<feature type="transmembrane region" description="Helical" evidence="9">
    <location>
        <begin position="285"/>
        <end position="303"/>
    </location>
</feature>
<evidence type="ECO:0000256" key="2">
    <source>
        <dbReference type="ARBA" id="ARBA00022448"/>
    </source>
</evidence>
<keyword evidence="2 8" id="KW-0813">Transport</keyword>
<keyword evidence="3" id="KW-1003">Cell membrane</keyword>
<feature type="transmembrane region" description="Helical" evidence="9">
    <location>
        <begin position="464"/>
        <end position="486"/>
    </location>
</feature>
<evidence type="ECO:0000259" key="10">
    <source>
        <dbReference type="Pfam" id="PF04290"/>
    </source>
</evidence>
<gene>
    <name evidence="12" type="ORF">SAMN05421828_10391</name>
</gene>
<evidence type="ECO:0000256" key="6">
    <source>
        <dbReference type="ARBA" id="ARBA00022989"/>
    </source>
</evidence>
<feature type="transmembrane region" description="Helical" evidence="9">
    <location>
        <begin position="362"/>
        <end position="385"/>
    </location>
</feature>
<feature type="transmembrane region" description="Helical" evidence="9">
    <location>
        <begin position="405"/>
        <end position="427"/>
    </location>
</feature>
<evidence type="ECO:0000256" key="7">
    <source>
        <dbReference type="ARBA" id="ARBA00023136"/>
    </source>
</evidence>
<feature type="transmembrane region" description="Helical" evidence="9">
    <location>
        <begin position="167"/>
        <end position="184"/>
    </location>
</feature>
<dbReference type="InterPro" id="IPR004681">
    <property type="entry name" value="TRAP_DctM"/>
</dbReference>
<keyword evidence="5 9" id="KW-0812">Transmembrane</keyword>
<evidence type="ECO:0000256" key="4">
    <source>
        <dbReference type="ARBA" id="ARBA00022519"/>
    </source>
</evidence>
<evidence type="ECO:0000313" key="12">
    <source>
        <dbReference type="EMBL" id="SIQ28837.1"/>
    </source>
</evidence>
<dbReference type="Proteomes" id="UP000186308">
    <property type="component" value="Unassembled WGS sequence"/>
</dbReference>
<dbReference type="EMBL" id="FTNE01000003">
    <property type="protein sequence ID" value="SIQ28837.1"/>
    <property type="molecule type" value="Genomic_DNA"/>
</dbReference>
<keyword evidence="7 9" id="KW-0472">Membrane</keyword>
<sequence>MTPKTTLPAALLGRLDTAVDWVSQGLAAALVVIEIVILFVGVVFRYGLDKPLIWSNELAEILFLWLVSLGAVIALRRSEHMRMTVLVAKLSPSRQRFLARLAGLIVAVFTLELIIPGLDYMAAQQAITTPTLHIPGSWEVAGQILALLMLFYVALRQLFAGITWPELLITLGIGIAIGVGLWASENLLYDIGNGDLIVFFVVIVGICIFAGVPIAFSFGIATIGYIYFTTSIPLSIVISQMDQGMASIELLAVPMFVVLGLLLEMTGIARALVNLLTALVGNRRGGLSYVLIGAIYLIAGISGSKAADQAAVAPVLLPEMKRRGIPPGELVAQLASAAAMSETIPPSLVLIIVGAVTGVSTAALFTGGLLPAAVAALGLIVLIFFRTRGETPSGTSVAPREALRLFIIAIPALILPFLIRYAVLAGIATATEVATIGVIYAVFVGITIYRSFDLKRLFPLLVETAALSGAILLIIGAASAMAWALTQAGFAQALTAAMTGIPGGKYGFMAVSILLFIVLGSVLEGLPAMVLFGPLLFPIAQQVGINVVQYAIVSILAMGIGLFSPPFGVGFYQTCLISKTSSDEAVTRIWPYMATLVVTLIIIAAVPWISTGFL</sequence>
<feature type="domain" description="Tripartite ATP-independent periplasmic transporters DctQ component" evidence="10">
    <location>
        <begin position="35"/>
        <end position="160"/>
    </location>
</feature>
<accession>A0A8G2CIJ3</accession>
<comment type="subcellular location">
    <subcellularLocation>
        <location evidence="1 8">Cell inner membrane</location>
        <topology evidence="1 8">Multi-pass membrane protein</topology>
    </subcellularLocation>
</comment>
<feature type="transmembrane region" description="Helical" evidence="9">
    <location>
        <begin position="21"/>
        <end position="46"/>
    </location>
</feature>
<dbReference type="PANTHER" id="PTHR33362">
    <property type="entry name" value="SIALIC ACID TRAP TRANSPORTER PERMEASE PROTEIN SIAT-RELATED"/>
    <property type="match status" value="1"/>
</dbReference>
<dbReference type="Pfam" id="PF06808">
    <property type="entry name" value="DctM"/>
    <property type="match status" value="1"/>
</dbReference>
<evidence type="ECO:0000256" key="9">
    <source>
        <dbReference type="SAM" id="Phobius"/>
    </source>
</evidence>
<reference evidence="12 13" key="1">
    <citation type="submission" date="2017-01" db="EMBL/GenBank/DDBJ databases">
        <authorList>
            <person name="Varghese N."/>
            <person name="Submissions S."/>
        </authorList>
    </citation>
    <scope>NUCLEOTIDE SEQUENCE [LARGE SCALE GENOMIC DNA]</scope>
    <source>
        <strain evidence="12 13">ATCC 35905</strain>
    </source>
</reference>
<evidence type="ECO:0000313" key="13">
    <source>
        <dbReference type="Proteomes" id="UP000186308"/>
    </source>
</evidence>
<evidence type="ECO:0000256" key="5">
    <source>
        <dbReference type="ARBA" id="ARBA00022692"/>
    </source>
</evidence>
<feature type="transmembrane region" description="Helical" evidence="9">
    <location>
        <begin position="196"/>
        <end position="229"/>
    </location>
</feature>
<evidence type="ECO:0000256" key="3">
    <source>
        <dbReference type="ARBA" id="ARBA00022475"/>
    </source>
</evidence>
<feature type="transmembrane region" description="Helical" evidence="9">
    <location>
        <begin position="58"/>
        <end position="76"/>
    </location>
</feature>
<dbReference type="InterPro" id="IPR055348">
    <property type="entry name" value="DctQ"/>
</dbReference>
<keyword evidence="4 8" id="KW-0997">Cell inner membrane</keyword>
<keyword evidence="13" id="KW-1185">Reference proteome</keyword>
<dbReference type="InterPro" id="IPR010656">
    <property type="entry name" value="DctM"/>
</dbReference>
<dbReference type="GO" id="GO:0005886">
    <property type="term" value="C:plasma membrane"/>
    <property type="evidence" value="ECO:0007669"/>
    <property type="project" value="UniProtKB-SubCell"/>
</dbReference>
<dbReference type="GO" id="GO:0022857">
    <property type="term" value="F:transmembrane transporter activity"/>
    <property type="evidence" value="ECO:0007669"/>
    <property type="project" value="UniProtKB-UniRule"/>
</dbReference>
<feature type="transmembrane region" description="Helical" evidence="9">
    <location>
        <begin position="97"/>
        <end position="118"/>
    </location>
</feature>
<dbReference type="AlphaFoldDB" id="A0A8G2CIJ3"/>
<name>A0A8G2CIJ3_ACIRU</name>
<feature type="transmembrane region" description="Helical" evidence="9">
    <location>
        <begin position="250"/>
        <end position="273"/>
    </location>
</feature>
<dbReference type="Pfam" id="PF04290">
    <property type="entry name" value="DctQ"/>
    <property type="match status" value="1"/>
</dbReference>
<evidence type="ECO:0000256" key="1">
    <source>
        <dbReference type="ARBA" id="ARBA00004429"/>
    </source>
</evidence>
<organism evidence="12 13">
    <name type="scientific">Acidiphilium rubrum</name>
    <dbReference type="NCBI Taxonomy" id="526"/>
    <lineage>
        <taxon>Bacteria</taxon>
        <taxon>Pseudomonadati</taxon>
        <taxon>Pseudomonadota</taxon>
        <taxon>Alphaproteobacteria</taxon>
        <taxon>Acetobacterales</taxon>
        <taxon>Acidocellaceae</taxon>
        <taxon>Acidiphilium</taxon>
    </lineage>
</organism>
<feature type="transmembrane region" description="Helical" evidence="9">
    <location>
        <begin position="138"/>
        <end position="155"/>
    </location>
</feature>
<feature type="transmembrane region" description="Helical" evidence="9">
    <location>
        <begin position="433"/>
        <end position="452"/>
    </location>
</feature>
<feature type="domain" description="TRAP C4-dicarboxylate transport system permease DctM subunit" evidence="11">
    <location>
        <begin position="202"/>
        <end position="609"/>
    </location>
</feature>
<protein>
    <submittedName>
        <fullName evidence="12">TRAP transporter, DctM subunit</fullName>
    </submittedName>
</protein>